<dbReference type="GeneID" id="105909847"/>
<dbReference type="CTD" id="561649"/>
<reference evidence="6 7" key="1">
    <citation type="submission" date="2025-04" db="UniProtKB">
        <authorList>
            <consortium name="RefSeq"/>
        </authorList>
    </citation>
    <scope>IDENTIFICATION</scope>
</reference>
<feature type="region of interest" description="Disordered" evidence="3">
    <location>
        <begin position="196"/>
        <end position="229"/>
    </location>
</feature>
<dbReference type="GeneTree" id="ENSGT00390000011058"/>
<dbReference type="InterPro" id="IPR039303">
    <property type="entry name" value="CCDC50"/>
</dbReference>
<dbReference type="Proteomes" id="UP000515152">
    <property type="component" value="Chromosome 5"/>
</dbReference>
<feature type="region of interest" description="Disordered" evidence="3">
    <location>
        <begin position="247"/>
        <end position="314"/>
    </location>
</feature>
<evidence type="ECO:0000259" key="4">
    <source>
        <dbReference type="Pfam" id="PF15295"/>
    </source>
</evidence>
<evidence type="ECO:0000313" key="6">
    <source>
        <dbReference type="RefSeq" id="XP_031423509.1"/>
    </source>
</evidence>
<evidence type="ECO:0000313" key="5">
    <source>
        <dbReference type="Proteomes" id="UP000515152"/>
    </source>
</evidence>
<accession>A0A6P8FDE0</accession>
<evidence type="ECO:0000256" key="1">
    <source>
        <dbReference type="ARBA" id="ARBA00023054"/>
    </source>
</evidence>
<feature type="coiled-coil region" evidence="2">
    <location>
        <begin position="96"/>
        <end position="158"/>
    </location>
</feature>
<evidence type="ECO:0000313" key="8">
    <source>
        <dbReference type="RefSeq" id="XP_042563744.1"/>
    </source>
</evidence>
<dbReference type="Pfam" id="PF15295">
    <property type="entry name" value="CCDC50_N"/>
    <property type="match status" value="1"/>
</dbReference>
<dbReference type="RefSeq" id="XP_042563744.1">
    <property type="nucleotide sequence ID" value="XM_042707810.1"/>
</dbReference>
<feature type="region of interest" description="Disordered" evidence="3">
    <location>
        <begin position="369"/>
        <end position="398"/>
    </location>
</feature>
<feature type="domain" description="Coiled-coil" evidence="4">
    <location>
        <begin position="50"/>
        <end position="161"/>
    </location>
</feature>
<keyword evidence="1 2" id="KW-0175">Coiled coil</keyword>
<evidence type="ECO:0000313" key="7">
    <source>
        <dbReference type="RefSeq" id="XP_031423510.1"/>
    </source>
</evidence>
<dbReference type="PANTHER" id="PTHR22115:SF5">
    <property type="entry name" value="COILED-COIL DOMAIN-CONTAINING PROTEIN 50-LIKE ISOFORM X1"/>
    <property type="match status" value="1"/>
</dbReference>
<protein>
    <submittedName>
        <fullName evidence="6 7">Coiled-coil domain-containing protein 50 isoform X1</fullName>
    </submittedName>
</protein>
<evidence type="ECO:0000256" key="3">
    <source>
        <dbReference type="SAM" id="MobiDB-lite"/>
    </source>
</evidence>
<proteinExistence type="predicted"/>
<evidence type="ECO:0000256" key="2">
    <source>
        <dbReference type="SAM" id="Coils"/>
    </source>
</evidence>
<dbReference type="OrthoDB" id="9994767at2759"/>
<dbReference type="PANTHER" id="PTHR22115">
    <property type="entry name" value="C3ORF6 PROTEIN-RELATED"/>
    <property type="match status" value="1"/>
</dbReference>
<gene>
    <name evidence="6 7 8" type="primary">ccdc50b</name>
</gene>
<dbReference type="InterPro" id="IPR029311">
    <property type="entry name" value="CCDC50_N"/>
</dbReference>
<keyword evidence="5" id="KW-1185">Reference proteome</keyword>
<dbReference type="RefSeq" id="XP_031423509.1">
    <property type="nucleotide sequence ID" value="XM_031567649.2"/>
</dbReference>
<dbReference type="AlphaFoldDB" id="A0A6P8FDE0"/>
<sequence length="398" mass="46352">MTELEIDKSHLPRVLDEVLQRAALPWSNLGRGRDSTTPWGQLGWSGKRGELCECFAVLEDGALAHNLQEQEIEHFYNSNVQKSQLVQHDVRIARRLQDEEEQRMHLSRDRRRLEEQDFEYAQRIQDEMQRHAEEACRREEEDEEMAKRLQEEEELQIRRQKAEAGCQEDTPLSEGLISLQLEVLQQVQRDAELAQRLQEEDEEEEVDRQPQRRRRQSAVSPQCPQEAPDVDFRAAQVAQDEEIAHYMQRHERKTNRRPSDHAERQSRSPEQSEAREAPERKVGALQLPRERLNSEGLNSPGEEGSPERELSPPSYTMLQTQPIHNIAEELDPTFKARKRDSLLMGNTAPSGICLANRTPHSVFYDYLPEPAFIPPTKRQSDRPGRPKAKEKRENCKQQ</sequence>
<dbReference type="RefSeq" id="XP_031423510.1">
    <property type="nucleotide sequence ID" value="XM_031567650.2"/>
</dbReference>
<organism evidence="5 6">
    <name type="scientific">Clupea harengus</name>
    <name type="common">Atlantic herring</name>
    <dbReference type="NCBI Taxonomy" id="7950"/>
    <lineage>
        <taxon>Eukaryota</taxon>
        <taxon>Metazoa</taxon>
        <taxon>Chordata</taxon>
        <taxon>Craniata</taxon>
        <taxon>Vertebrata</taxon>
        <taxon>Euteleostomi</taxon>
        <taxon>Actinopterygii</taxon>
        <taxon>Neopterygii</taxon>
        <taxon>Teleostei</taxon>
        <taxon>Clupei</taxon>
        <taxon>Clupeiformes</taxon>
        <taxon>Clupeoidei</taxon>
        <taxon>Clupeidae</taxon>
        <taxon>Clupea</taxon>
    </lineage>
</organism>
<name>A0A6P8FDE0_CLUHA</name>
<feature type="compositionally biased region" description="Basic and acidic residues" evidence="3">
    <location>
        <begin position="257"/>
        <end position="293"/>
    </location>
</feature>
<dbReference type="KEGG" id="char:105909847"/>